<feature type="chain" id="PRO_5038839896" evidence="6">
    <location>
        <begin position="24"/>
        <end position="325"/>
    </location>
</feature>
<dbReference type="RefSeq" id="WP_211338868.1">
    <property type="nucleotide sequence ID" value="NZ_RKRA01000001.1"/>
</dbReference>
<dbReference type="PANTHER" id="PTHR42953">
    <property type="entry name" value="HIGH-AFFINITY ZINC UPTAKE SYSTEM PROTEIN ZNUA-RELATED"/>
    <property type="match status" value="1"/>
</dbReference>
<dbReference type="AlphaFoldDB" id="A0A3N5A5V5"/>
<dbReference type="Proteomes" id="UP000280726">
    <property type="component" value="Unassembled WGS sequence"/>
</dbReference>
<evidence type="ECO:0000313" key="8">
    <source>
        <dbReference type="Proteomes" id="UP000280726"/>
    </source>
</evidence>
<keyword evidence="3 6" id="KW-0732">Signal</keyword>
<dbReference type="InterPro" id="IPR050492">
    <property type="entry name" value="Bact_metal-bind_prot9"/>
</dbReference>
<reference evidence="7 8" key="1">
    <citation type="submission" date="2018-11" db="EMBL/GenBank/DDBJ databases">
        <title>Sequencing the genomes of 1000 actinobacteria strains.</title>
        <authorList>
            <person name="Klenk H.-P."/>
        </authorList>
    </citation>
    <scope>NUCLEOTIDE SEQUENCE [LARGE SCALE GENOMIC DNA]</scope>
    <source>
        <strain evidence="7 8">DSM 14418</strain>
    </source>
</reference>
<dbReference type="GO" id="GO:0030001">
    <property type="term" value="P:metal ion transport"/>
    <property type="evidence" value="ECO:0007669"/>
    <property type="project" value="InterPro"/>
</dbReference>
<evidence type="ECO:0000256" key="2">
    <source>
        <dbReference type="ARBA" id="ARBA00022448"/>
    </source>
</evidence>
<evidence type="ECO:0000256" key="1">
    <source>
        <dbReference type="ARBA" id="ARBA00011028"/>
    </source>
</evidence>
<feature type="signal peptide" evidence="6">
    <location>
        <begin position="1"/>
        <end position="23"/>
    </location>
</feature>
<gene>
    <name evidence="7" type="ORF">EDD32_3310</name>
</gene>
<accession>A0A3N5A5V5</accession>
<dbReference type="PANTHER" id="PTHR42953:SF3">
    <property type="entry name" value="HIGH-AFFINITY ZINC UPTAKE SYSTEM PROTEIN ZNUA"/>
    <property type="match status" value="1"/>
</dbReference>
<organism evidence="7 8">
    <name type="scientific">Georgenia muralis</name>
    <dbReference type="NCBI Taxonomy" id="154117"/>
    <lineage>
        <taxon>Bacteria</taxon>
        <taxon>Bacillati</taxon>
        <taxon>Actinomycetota</taxon>
        <taxon>Actinomycetes</taxon>
        <taxon>Micrococcales</taxon>
        <taxon>Bogoriellaceae</taxon>
        <taxon>Georgenia</taxon>
    </lineage>
</organism>
<protein>
    <submittedName>
        <fullName evidence="7">Zinc transport system substrate-binding protein</fullName>
    </submittedName>
</protein>
<evidence type="ECO:0000256" key="3">
    <source>
        <dbReference type="ARBA" id="ARBA00022729"/>
    </source>
</evidence>
<evidence type="ECO:0000256" key="5">
    <source>
        <dbReference type="SAM" id="MobiDB-lite"/>
    </source>
</evidence>
<keyword evidence="2 4" id="KW-0813">Transport</keyword>
<dbReference type="Pfam" id="PF01297">
    <property type="entry name" value="ZnuA"/>
    <property type="match status" value="1"/>
</dbReference>
<comment type="similarity">
    <text evidence="1 4">Belongs to the bacterial solute-binding protein 9 family.</text>
</comment>
<name>A0A3N5A5V5_9MICO</name>
<sequence length="325" mass="33811">MTRRTLRTTAATAVLATTLAACSGTGSSDGDAGFPDAAGGEVLASFYPLQYVVERVGGDRVRVDSLTPPGAEPHDLELAPADVARLGEASVVVYLSGFQPAVDDAVAQTSPEHLVDAAAHAELAGTDDHADEEFEGDDEADEESAEGDDQAVEAGADPHLWLDPTLLAEVAGDVADQLAAADPDNAQEYRANAETLAGELTALDEEFTAGLAQCEIRTVVVAHEAYGYLAEAYDFEQVGISGIDPDTEPSPARLAEIGDVVRAEGVTTIFTESLVNPKVAETLAGDLGVETAVLDPLEGLADDSKDYQVVMRENLAALREALACA</sequence>
<dbReference type="Gene3D" id="3.40.50.1980">
    <property type="entry name" value="Nitrogenase molybdenum iron protein domain"/>
    <property type="match status" value="2"/>
</dbReference>
<dbReference type="GO" id="GO:0007155">
    <property type="term" value="P:cell adhesion"/>
    <property type="evidence" value="ECO:0007669"/>
    <property type="project" value="InterPro"/>
</dbReference>
<dbReference type="PRINTS" id="PR00690">
    <property type="entry name" value="ADHESNFAMILY"/>
</dbReference>
<dbReference type="PROSITE" id="PS51257">
    <property type="entry name" value="PROKAR_LIPOPROTEIN"/>
    <property type="match status" value="1"/>
</dbReference>
<dbReference type="InterPro" id="IPR006127">
    <property type="entry name" value="ZnuA-like"/>
</dbReference>
<dbReference type="GO" id="GO:0046872">
    <property type="term" value="F:metal ion binding"/>
    <property type="evidence" value="ECO:0007669"/>
    <property type="project" value="InterPro"/>
</dbReference>
<feature type="compositionally biased region" description="Acidic residues" evidence="5">
    <location>
        <begin position="129"/>
        <end position="151"/>
    </location>
</feature>
<evidence type="ECO:0000313" key="7">
    <source>
        <dbReference type="EMBL" id="RPF28765.1"/>
    </source>
</evidence>
<dbReference type="SUPFAM" id="SSF53807">
    <property type="entry name" value="Helical backbone' metal receptor"/>
    <property type="match status" value="1"/>
</dbReference>
<comment type="caution">
    <text evidence="7">The sequence shown here is derived from an EMBL/GenBank/DDBJ whole genome shotgun (WGS) entry which is preliminary data.</text>
</comment>
<dbReference type="EMBL" id="RKRA01000001">
    <property type="protein sequence ID" value="RPF28765.1"/>
    <property type="molecule type" value="Genomic_DNA"/>
</dbReference>
<keyword evidence="8" id="KW-1185">Reference proteome</keyword>
<evidence type="ECO:0000256" key="4">
    <source>
        <dbReference type="RuleBase" id="RU003512"/>
    </source>
</evidence>
<feature type="region of interest" description="Disordered" evidence="5">
    <location>
        <begin position="129"/>
        <end position="152"/>
    </location>
</feature>
<proteinExistence type="inferred from homology"/>
<evidence type="ECO:0000256" key="6">
    <source>
        <dbReference type="SAM" id="SignalP"/>
    </source>
</evidence>
<dbReference type="InterPro" id="IPR006128">
    <property type="entry name" value="Lipoprotein_PsaA-like"/>
</dbReference>